<organism evidence="3 4">
    <name type="scientific">Gracilariopsis chorda</name>
    <dbReference type="NCBI Taxonomy" id="448386"/>
    <lineage>
        <taxon>Eukaryota</taxon>
        <taxon>Rhodophyta</taxon>
        <taxon>Florideophyceae</taxon>
        <taxon>Rhodymeniophycidae</taxon>
        <taxon>Gracilariales</taxon>
        <taxon>Gracilariaceae</taxon>
        <taxon>Gracilariopsis</taxon>
    </lineage>
</organism>
<dbReference type="EMBL" id="NBIV01000097">
    <property type="protein sequence ID" value="PXF44251.1"/>
    <property type="molecule type" value="Genomic_DNA"/>
</dbReference>
<protein>
    <submittedName>
        <fullName evidence="3">Uncharacterized protein</fullName>
    </submittedName>
</protein>
<evidence type="ECO:0000313" key="4">
    <source>
        <dbReference type="Proteomes" id="UP000247409"/>
    </source>
</evidence>
<evidence type="ECO:0000256" key="2">
    <source>
        <dbReference type="SAM" id="SignalP"/>
    </source>
</evidence>
<dbReference type="Proteomes" id="UP000247409">
    <property type="component" value="Unassembled WGS sequence"/>
</dbReference>
<proteinExistence type="predicted"/>
<reference evidence="3 4" key="1">
    <citation type="journal article" date="2018" name="Mol. Biol. Evol.">
        <title>Analysis of the draft genome of the red seaweed Gracilariopsis chorda provides insights into genome size evolution in Rhodophyta.</title>
        <authorList>
            <person name="Lee J."/>
            <person name="Yang E.C."/>
            <person name="Graf L."/>
            <person name="Yang J.H."/>
            <person name="Qiu H."/>
            <person name="Zel Zion U."/>
            <person name="Chan C.X."/>
            <person name="Stephens T.G."/>
            <person name="Weber A.P.M."/>
            <person name="Boo G.H."/>
            <person name="Boo S.M."/>
            <person name="Kim K.M."/>
            <person name="Shin Y."/>
            <person name="Jung M."/>
            <person name="Lee S.J."/>
            <person name="Yim H.S."/>
            <person name="Lee J.H."/>
            <person name="Bhattacharya D."/>
            <person name="Yoon H.S."/>
        </authorList>
    </citation>
    <scope>NUCLEOTIDE SEQUENCE [LARGE SCALE GENOMIC DNA]</scope>
    <source>
        <strain evidence="3 4">SKKU-2015</strain>
        <tissue evidence="3">Whole body</tissue>
    </source>
</reference>
<feature type="compositionally biased region" description="Low complexity" evidence="1">
    <location>
        <begin position="89"/>
        <end position="109"/>
    </location>
</feature>
<feature type="compositionally biased region" description="Polar residues" evidence="1">
    <location>
        <begin position="40"/>
        <end position="56"/>
    </location>
</feature>
<feature type="region of interest" description="Disordered" evidence="1">
    <location>
        <begin position="28"/>
        <end position="123"/>
    </location>
</feature>
<keyword evidence="2" id="KW-0732">Signal</keyword>
<evidence type="ECO:0000256" key="1">
    <source>
        <dbReference type="SAM" id="MobiDB-lite"/>
    </source>
</evidence>
<dbReference type="AlphaFoldDB" id="A0A2V3IQ78"/>
<feature type="compositionally biased region" description="Acidic residues" evidence="1">
    <location>
        <begin position="110"/>
        <end position="123"/>
    </location>
</feature>
<comment type="caution">
    <text evidence="3">The sequence shown here is derived from an EMBL/GenBank/DDBJ whole genome shotgun (WGS) entry which is preliminary data.</text>
</comment>
<evidence type="ECO:0000313" key="3">
    <source>
        <dbReference type="EMBL" id="PXF44251.1"/>
    </source>
</evidence>
<accession>A0A2V3IQ78</accession>
<feature type="signal peptide" evidence="2">
    <location>
        <begin position="1"/>
        <end position="20"/>
    </location>
</feature>
<feature type="chain" id="PRO_5015893006" evidence="2">
    <location>
        <begin position="21"/>
        <end position="237"/>
    </location>
</feature>
<name>A0A2V3IQ78_9FLOR</name>
<gene>
    <name evidence="3" type="ORF">BWQ96_06032</name>
</gene>
<sequence>MRLSILTHLAFALFLAVSTAMPSVHWSLRQDSETKPSPSPMQSEIPTTMPSPSPVQTEDPILTASPSPVQSGDPMLTTPSPSPSKTKETIPTTAEPTPSPSPSNSTETTTEPEPEPTPDSDDVCVDEQYLLQTGHTRDQFVHKVARLVNAYCPPSNLALPCGSEHHKLRLSDGTSVSYRDYCRENACERRVLKVNSVFSHLWEETVHGDVRLTMFDVRHPESAQKLLHWTMHKVRNL</sequence>
<keyword evidence="4" id="KW-1185">Reference proteome</keyword>